<organism evidence="1 2">
    <name type="scientific">Punica granatum</name>
    <name type="common">Pomegranate</name>
    <dbReference type="NCBI Taxonomy" id="22663"/>
    <lineage>
        <taxon>Eukaryota</taxon>
        <taxon>Viridiplantae</taxon>
        <taxon>Streptophyta</taxon>
        <taxon>Embryophyta</taxon>
        <taxon>Tracheophyta</taxon>
        <taxon>Spermatophyta</taxon>
        <taxon>Magnoliopsida</taxon>
        <taxon>eudicotyledons</taxon>
        <taxon>Gunneridae</taxon>
        <taxon>Pentapetalae</taxon>
        <taxon>rosids</taxon>
        <taxon>malvids</taxon>
        <taxon>Myrtales</taxon>
        <taxon>Lythraceae</taxon>
        <taxon>Punica</taxon>
    </lineage>
</organism>
<name>A0A2I0JYM2_PUNGR</name>
<accession>A0A2I0JYM2</accession>
<protein>
    <submittedName>
        <fullName evidence="1">Uncharacterized protein</fullName>
    </submittedName>
</protein>
<evidence type="ECO:0000313" key="1">
    <source>
        <dbReference type="EMBL" id="PKI61447.1"/>
    </source>
</evidence>
<keyword evidence="2" id="KW-1185">Reference proteome</keyword>
<dbReference type="EMBL" id="PGOL01001035">
    <property type="protein sequence ID" value="PKI61447.1"/>
    <property type="molecule type" value="Genomic_DNA"/>
</dbReference>
<dbReference type="AlphaFoldDB" id="A0A2I0JYM2"/>
<dbReference type="Proteomes" id="UP000233551">
    <property type="component" value="Unassembled WGS sequence"/>
</dbReference>
<sequence>MISSQGVGGCQGAPTPEIALEVKIKLELDFKGGELDFEGGGLACTPTLLDEVVDALRVCWRPHLKGWGLLASPPPWELGSTRPNKGLGRTIWQGSIMLVCRDVHRYRISVGNYSLG</sequence>
<reference evidence="1 2" key="1">
    <citation type="submission" date="2017-11" db="EMBL/GenBank/DDBJ databases">
        <title>De-novo sequencing of pomegranate (Punica granatum L.) genome.</title>
        <authorList>
            <person name="Akparov Z."/>
            <person name="Amiraslanov A."/>
            <person name="Hajiyeva S."/>
            <person name="Abbasov M."/>
            <person name="Kaur K."/>
            <person name="Hamwieh A."/>
            <person name="Solovyev V."/>
            <person name="Salamov A."/>
            <person name="Braich B."/>
            <person name="Kosarev P."/>
            <person name="Mahmoud A."/>
            <person name="Hajiyev E."/>
            <person name="Babayeva S."/>
            <person name="Izzatullayeva V."/>
            <person name="Mammadov A."/>
            <person name="Mammadov A."/>
            <person name="Sharifova S."/>
            <person name="Ojaghi J."/>
            <person name="Eynullazada K."/>
            <person name="Bayramov B."/>
            <person name="Abdulazimova A."/>
            <person name="Shahmuradov I."/>
        </authorList>
    </citation>
    <scope>NUCLEOTIDE SEQUENCE [LARGE SCALE GENOMIC DNA]</scope>
    <source>
        <strain evidence="2">cv. AG2017</strain>
        <tissue evidence="1">Leaf</tissue>
    </source>
</reference>
<evidence type="ECO:0000313" key="2">
    <source>
        <dbReference type="Proteomes" id="UP000233551"/>
    </source>
</evidence>
<comment type="caution">
    <text evidence="1">The sequence shown here is derived from an EMBL/GenBank/DDBJ whole genome shotgun (WGS) entry which is preliminary data.</text>
</comment>
<proteinExistence type="predicted"/>
<gene>
    <name evidence="1" type="ORF">CRG98_018130</name>
</gene>